<evidence type="ECO:0000313" key="2">
    <source>
        <dbReference type="Proteomes" id="UP000031327"/>
    </source>
</evidence>
<organism evidence="1 2">
    <name type="scientific">Pseudoalteromonas luteoviolacea</name>
    <dbReference type="NCBI Taxonomy" id="43657"/>
    <lineage>
        <taxon>Bacteria</taxon>
        <taxon>Pseudomonadati</taxon>
        <taxon>Pseudomonadota</taxon>
        <taxon>Gammaproteobacteria</taxon>
        <taxon>Alteromonadales</taxon>
        <taxon>Pseudoalteromonadaceae</taxon>
        <taxon>Pseudoalteromonas</taxon>
    </lineage>
</organism>
<dbReference type="EMBL" id="JWIC01000004">
    <property type="protein sequence ID" value="KID58508.1"/>
    <property type="molecule type" value="Genomic_DNA"/>
</dbReference>
<gene>
    <name evidence="1" type="ORF">JF50_07605</name>
</gene>
<dbReference type="Proteomes" id="UP000031327">
    <property type="component" value="Unassembled WGS sequence"/>
</dbReference>
<dbReference type="OrthoDB" id="6297252at2"/>
<dbReference type="AlphaFoldDB" id="A0A0C1MUH1"/>
<accession>A0A0C1MUH1</accession>
<name>A0A0C1MUH1_9GAMM</name>
<dbReference type="RefSeq" id="WP_039608797.1">
    <property type="nucleotide sequence ID" value="NZ_JWIC01000004.1"/>
</dbReference>
<proteinExistence type="predicted"/>
<reference evidence="1 2" key="1">
    <citation type="submission" date="2014-12" db="EMBL/GenBank/DDBJ databases">
        <title>Draft Genome Sequence of Pseudoalteromonas luteoviolacea HI1.</title>
        <authorList>
            <person name="Asahina A.Y."/>
            <person name="Hadfield M.G."/>
        </authorList>
    </citation>
    <scope>NUCLEOTIDE SEQUENCE [LARGE SCALE GENOMIC DNA]</scope>
    <source>
        <strain evidence="1 2">HI1</strain>
    </source>
</reference>
<evidence type="ECO:0000313" key="1">
    <source>
        <dbReference type="EMBL" id="KID58508.1"/>
    </source>
</evidence>
<comment type="caution">
    <text evidence="1">The sequence shown here is derived from an EMBL/GenBank/DDBJ whole genome shotgun (WGS) entry which is preliminary data.</text>
</comment>
<protein>
    <submittedName>
        <fullName evidence="1">Uncharacterized protein</fullName>
    </submittedName>
</protein>
<sequence>MAAKVTVTFINKTNTPMFAFLCQDKQIVALTLTQIFPGSAYRLSEEVEDLESLQVGFGKSWSAAELEMQLDVKRGITDFNVTLDNEGAMEIVTNGDLKLKRKRYFYDAAIAQ</sequence>